<keyword evidence="11" id="KW-1185">Reference proteome</keyword>
<feature type="region of interest" description="Disordered" evidence="8">
    <location>
        <begin position="1"/>
        <end position="83"/>
    </location>
</feature>
<evidence type="ECO:0000256" key="6">
    <source>
        <dbReference type="ARBA" id="ARBA00023212"/>
    </source>
</evidence>
<feature type="compositionally biased region" description="Polar residues" evidence="8">
    <location>
        <begin position="113"/>
        <end position="122"/>
    </location>
</feature>
<feature type="domain" description="EF-hand" evidence="9">
    <location>
        <begin position="294"/>
        <end position="329"/>
    </location>
</feature>
<dbReference type="Proteomes" id="UP000283210">
    <property type="component" value="Chromosome 16"/>
</dbReference>
<evidence type="ECO:0000313" key="11">
    <source>
        <dbReference type="Proteomes" id="UP000283210"/>
    </source>
</evidence>
<evidence type="ECO:0000256" key="7">
    <source>
        <dbReference type="ARBA" id="ARBA00023273"/>
    </source>
</evidence>
<keyword evidence="2" id="KW-0963">Cytoplasm</keyword>
<dbReference type="OrthoDB" id="2096280at2759"/>
<accession>A0A3S2PK95</accession>
<dbReference type="InterPro" id="IPR057428">
    <property type="entry name" value="EFHB_EF-hand_C"/>
</dbReference>
<feature type="domain" description="EF-hand" evidence="9">
    <location>
        <begin position="330"/>
        <end position="365"/>
    </location>
</feature>
<sequence length="549" mass="60412">MGQELPLLSNEMLNSDSDSAHKRTNSAVHRDLPAAGKVKPAGDRVHLPSRYHRASNPPGASSLIHGISTKPSPSERSLFNPPEKTLFQEKLLEVKESVYTSRKKAPLGRSRHQPAQTPSWFTHNTTFGIKTVKGLDVRELINPPKTAEEVQEAQEGHGAYLTSHRAYSVGEQIDRKYDSRCFSAECRFGILTPHFNDGRQVGKTLRWLGETQKFYNPNPVWQRSGTKEKLASTLGKVDSMTLDAPQLPADHAFGIVSSPDSIGAGEIIHGTDPGQHSSGPVQALRHRLKNLNLQNFPSVTKAFQHYDKKGKGSIDTDDLKTVFREFLLDVNPAVLDQLLACCGADGDGLISFTQFSNFLNWKGLMPLHSQKPRGRRKEHQSGPSEPAVELLSQTLIKPEDLDSVRPSSTEKTVRTLRRTSAAPDQLVTSSSVIGAVRSTADGRACGVPSVRSDLPAPPIKRMGDTTNYGDSSTAADLLHPSVHALRGVHEEHLLCPRSKEEMAEIFRNVGVKVSDETFEEAWKLASLRHPGGEVCVEAFRKTMEEIKAM</sequence>
<dbReference type="PANTHER" id="PTHR12086">
    <property type="entry name" value="EF-HAND DOMAIN C-TERMINAL CONTAINING PROTEIN"/>
    <property type="match status" value="1"/>
</dbReference>
<feature type="region of interest" description="Disordered" evidence="8">
    <location>
        <begin position="102"/>
        <end position="122"/>
    </location>
</feature>
<proteinExistence type="predicted"/>
<dbReference type="Pfam" id="PF25325">
    <property type="entry name" value="EF-hand_EFHB_C"/>
    <property type="match status" value="1"/>
</dbReference>
<keyword evidence="6" id="KW-0206">Cytoskeleton</keyword>
<dbReference type="PANTHER" id="PTHR12086:SF12">
    <property type="entry name" value="EF-HAND DOMAIN-CONTAINING FAMILY MEMBER B"/>
    <property type="match status" value="1"/>
</dbReference>
<keyword evidence="5" id="KW-0969">Cilium</keyword>
<reference evidence="10 11" key="1">
    <citation type="submission" date="2018-11" db="EMBL/GenBank/DDBJ databases">
        <authorList>
            <person name="Lopez-Roques C."/>
            <person name="Donnadieu C."/>
            <person name="Bouchez O."/>
            <person name="Klopp C."/>
            <person name="Cabau C."/>
            <person name="Zahm M."/>
        </authorList>
    </citation>
    <scope>NUCLEOTIDE SEQUENCE [LARGE SCALE GENOMIC DNA]</scope>
    <source>
        <strain evidence="10">RS831</strain>
        <tissue evidence="10">Whole body</tissue>
    </source>
</reference>
<reference evidence="10 11" key="2">
    <citation type="submission" date="2019-01" db="EMBL/GenBank/DDBJ databases">
        <title>A chromosome length genome reference of the Java medaka (oryzias javanicus).</title>
        <authorList>
            <person name="Herpin A."/>
            <person name="Takehana Y."/>
            <person name="Naruse K."/>
            <person name="Ansai S."/>
            <person name="Kawaguchi M."/>
        </authorList>
    </citation>
    <scope>NUCLEOTIDE SEQUENCE [LARGE SCALE GENOMIC DNA]</scope>
    <source>
        <strain evidence="10">RS831</strain>
        <tissue evidence="10">Whole body</tissue>
    </source>
</reference>
<dbReference type="Gene3D" id="1.10.238.10">
    <property type="entry name" value="EF-hand"/>
    <property type="match status" value="1"/>
</dbReference>
<protein>
    <recommendedName>
        <fullName evidence="9">EF-hand domain-containing protein</fullName>
    </recommendedName>
</protein>
<name>A0A3S2PK95_ORYJA</name>
<feature type="compositionally biased region" description="Basic residues" evidence="8">
    <location>
        <begin position="102"/>
        <end position="112"/>
    </location>
</feature>
<dbReference type="InterPro" id="IPR011992">
    <property type="entry name" value="EF-hand-dom_pair"/>
</dbReference>
<evidence type="ECO:0000259" key="9">
    <source>
        <dbReference type="PROSITE" id="PS50222"/>
    </source>
</evidence>
<dbReference type="InterPro" id="IPR040193">
    <property type="entry name" value="EFHC1/EFHC2/EFHB"/>
</dbReference>
<evidence type="ECO:0000256" key="3">
    <source>
        <dbReference type="ARBA" id="ARBA00022737"/>
    </source>
</evidence>
<comment type="subcellular location">
    <subcellularLocation>
        <location evidence="1">Cytoplasm</location>
        <location evidence="1">Cytoskeleton</location>
        <location evidence="1">Flagellum axoneme</location>
    </subcellularLocation>
</comment>
<feature type="region of interest" description="Disordered" evidence="8">
    <location>
        <begin position="369"/>
        <end position="388"/>
    </location>
</feature>
<dbReference type="SUPFAM" id="SSF47473">
    <property type="entry name" value="EF-hand"/>
    <property type="match status" value="1"/>
</dbReference>
<dbReference type="AlphaFoldDB" id="A0A3S2PK95"/>
<evidence type="ECO:0000313" key="10">
    <source>
        <dbReference type="EMBL" id="RVE63108.1"/>
    </source>
</evidence>
<dbReference type="GO" id="GO:0005509">
    <property type="term" value="F:calcium ion binding"/>
    <property type="evidence" value="ECO:0007669"/>
    <property type="project" value="InterPro"/>
</dbReference>
<dbReference type="EMBL" id="CM012452">
    <property type="protein sequence ID" value="RVE63108.1"/>
    <property type="molecule type" value="Genomic_DNA"/>
</dbReference>
<keyword evidence="7" id="KW-0966">Cell projection</keyword>
<dbReference type="PROSITE" id="PS50222">
    <property type="entry name" value="EF_HAND_2"/>
    <property type="match status" value="2"/>
</dbReference>
<dbReference type="CDD" id="cd00051">
    <property type="entry name" value="EFh"/>
    <property type="match status" value="1"/>
</dbReference>
<keyword evidence="3" id="KW-0677">Repeat</keyword>
<dbReference type="Pfam" id="PF13499">
    <property type="entry name" value="EF-hand_7"/>
    <property type="match status" value="1"/>
</dbReference>
<evidence type="ECO:0000256" key="2">
    <source>
        <dbReference type="ARBA" id="ARBA00022490"/>
    </source>
</evidence>
<organism evidence="10 11">
    <name type="scientific">Oryzias javanicus</name>
    <name type="common">Javanese ricefish</name>
    <name type="synonym">Aplocheilus javanicus</name>
    <dbReference type="NCBI Taxonomy" id="123683"/>
    <lineage>
        <taxon>Eukaryota</taxon>
        <taxon>Metazoa</taxon>
        <taxon>Chordata</taxon>
        <taxon>Craniata</taxon>
        <taxon>Vertebrata</taxon>
        <taxon>Euteleostomi</taxon>
        <taxon>Actinopterygii</taxon>
        <taxon>Neopterygii</taxon>
        <taxon>Teleostei</taxon>
        <taxon>Neoteleostei</taxon>
        <taxon>Acanthomorphata</taxon>
        <taxon>Ovalentaria</taxon>
        <taxon>Atherinomorphae</taxon>
        <taxon>Beloniformes</taxon>
        <taxon>Adrianichthyidae</taxon>
        <taxon>Oryziinae</taxon>
        <taxon>Oryzias</taxon>
    </lineage>
</organism>
<evidence type="ECO:0000256" key="4">
    <source>
        <dbReference type="ARBA" id="ARBA00022846"/>
    </source>
</evidence>
<dbReference type="InterPro" id="IPR002048">
    <property type="entry name" value="EF_hand_dom"/>
</dbReference>
<evidence type="ECO:0000256" key="1">
    <source>
        <dbReference type="ARBA" id="ARBA00004611"/>
    </source>
</evidence>
<evidence type="ECO:0000256" key="8">
    <source>
        <dbReference type="SAM" id="MobiDB-lite"/>
    </source>
</evidence>
<keyword evidence="4" id="KW-0282">Flagellum</keyword>
<evidence type="ECO:0000256" key="5">
    <source>
        <dbReference type="ARBA" id="ARBA00023069"/>
    </source>
</evidence>
<gene>
    <name evidence="10" type="ORF">OJAV_G00165010</name>
</gene>